<keyword evidence="10" id="KW-1185">Reference proteome</keyword>
<gene>
    <name evidence="9" type="ORF">IB211_01345</name>
</gene>
<dbReference type="PATRIC" id="fig|1297617.4.peg.1379"/>
<reference evidence="9 10" key="1">
    <citation type="journal article" date="2015" name="Nat. Commun.">
        <title>Production of butyrate from lysine and the Amadori product fructoselysine by a human gut commensal.</title>
        <authorList>
            <person name="Bui T.P."/>
            <person name="Ritari J."/>
            <person name="Boeren S."/>
            <person name="de Waard P."/>
            <person name="Plugge C.M."/>
            <person name="de Vos W.M."/>
        </authorList>
    </citation>
    <scope>NUCLEOTIDE SEQUENCE [LARGE SCALE GENOMIC DNA]</scope>
    <source>
        <strain evidence="9 10">AF211</strain>
    </source>
</reference>
<evidence type="ECO:0000313" key="9">
    <source>
        <dbReference type="EMBL" id="ALP93738.1"/>
    </source>
</evidence>
<accession>A0A0S2W2Y8</accession>
<dbReference type="InterPro" id="IPR025966">
    <property type="entry name" value="OppC_N"/>
</dbReference>
<dbReference type="Pfam" id="PF00528">
    <property type="entry name" value="BPD_transp_1"/>
    <property type="match status" value="1"/>
</dbReference>
<comment type="similarity">
    <text evidence="7">Belongs to the binding-protein-dependent transport system permease family.</text>
</comment>
<feature type="transmembrane region" description="Helical" evidence="7">
    <location>
        <begin position="144"/>
        <end position="163"/>
    </location>
</feature>
<evidence type="ECO:0000256" key="5">
    <source>
        <dbReference type="ARBA" id="ARBA00022989"/>
    </source>
</evidence>
<keyword evidence="2 7" id="KW-0813">Transport</keyword>
<evidence type="ECO:0000256" key="3">
    <source>
        <dbReference type="ARBA" id="ARBA00022475"/>
    </source>
</evidence>
<feature type="transmembrane region" description="Helical" evidence="7">
    <location>
        <begin position="23"/>
        <end position="45"/>
    </location>
</feature>
<keyword evidence="6 7" id="KW-0472">Membrane</keyword>
<keyword evidence="3" id="KW-1003">Cell membrane</keyword>
<evidence type="ECO:0000259" key="8">
    <source>
        <dbReference type="PROSITE" id="PS50928"/>
    </source>
</evidence>
<dbReference type="eggNOG" id="COG1173">
    <property type="taxonomic scope" value="Bacteria"/>
</dbReference>
<dbReference type="InterPro" id="IPR035906">
    <property type="entry name" value="MetI-like_sf"/>
</dbReference>
<dbReference type="InterPro" id="IPR000515">
    <property type="entry name" value="MetI-like"/>
</dbReference>
<feature type="transmembrane region" description="Helical" evidence="7">
    <location>
        <begin position="275"/>
        <end position="294"/>
    </location>
</feature>
<dbReference type="PANTHER" id="PTHR43386">
    <property type="entry name" value="OLIGOPEPTIDE TRANSPORT SYSTEM PERMEASE PROTEIN APPC"/>
    <property type="match status" value="1"/>
</dbReference>
<keyword evidence="5 7" id="KW-1133">Transmembrane helix</keyword>
<evidence type="ECO:0000313" key="10">
    <source>
        <dbReference type="Proteomes" id="UP000064844"/>
    </source>
</evidence>
<dbReference type="RefSeq" id="WP_052082859.1">
    <property type="nucleotide sequence ID" value="NZ_CP011307.1"/>
</dbReference>
<keyword evidence="4 7" id="KW-0812">Transmembrane</keyword>
<feature type="transmembrane region" description="Helical" evidence="7">
    <location>
        <begin position="108"/>
        <end position="132"/>
    </location>
</feature>
<dbReference type="Pfam" id="PF12911">
    <property type="entry name" value="OppC_N"/>
    <property type="match status" value="1"/>
</dbReference>
<evidence type="ECO:0000256" key="1">
    <source>
        <dbReference type="ARBA" id="ARBA00004651"/>
    </source>
</evidence>
<organism evidence="9 10">
    <name type="scientific">Intestinimonas butyriciproducens</name>
    <dbReference type="NCBI Taxonomy" id="1297617"/>
    <lineage>
        <taxon>Bacteria</taxon>
        <taxon>Bacillati</taxon>
        <taxon>Bacillota</taxon>
        <taxon>Clostridia</taxon>
        <taxon>Eubacteriales</taxon>
        <taxon>Intestinimonas</taxon>
    </lineage>
</organism>
<reference evidence="10" key="2">
    <citation type="submission" date="2015-04" db="EMBL/GenBank/DDBJ databases">
        <title>A butyrogenic pathway from the amino acid lysine in a human gut commensal.</title>
        <authorList>
            <person name="de Vos W.M."/>
            <person name="Bui N.T.P."/>
            <person name="Plugge C.M."/>
            <person name="Ritari J."/>
        </authorList>
    </citation>
    <scope>NUCLEOTIDE SEQUENCE [LARGE SCALE GENOMIC DNA]</scope>
    <source>
        <strain evidence="10">AF211</strain>
    </source>
</reference>
<dbReference type="STRING" id="1297617.IB211_01345"/>
<evidence type="ECO:0000256" key="4">
    <source>
        <dbReference type="ARBA" id="ARBA00022692"/>
    </source>
</evidence>
<dbReference type="CDD" id="cd06261">
    <property type="entry name" value="TM_PBP2"/>
    <property type="match status" value="1"/>
</dbReference>
<dbReference type="SUPFAM" id="SSF161098">
    <property type="entry name" value="MetI-like"/>
    <property type="match status" value="1"/>
</dbReference>
<dbReference type="PROSITE" id="PS50928">
    <property type="entry name" value="ABC_TM1"/>
    <property type="match status" value="1"/>
</dbReference>
<dbReference type="EMBL" id="CP011307">
    <property type="protein sequence ID" value="ALP93738.1"/>
    <property type="molecule type" value="Genomic_DNA"/>
</dbReference>
<dbReference type="AlphaFoldDB" id="A0A0S2W2Y8"/>
<evidence type="ECO:0000256" key="2">
    <source>
        <dbReference type="ARBA" id="ARBA00022448"/>
    </source>
</evidence>
<dbReference type="GO" id="GO:0055085">
    <property type="term" value="P:transmembrane transport"/>
    <property type="evidence" value="ECO:0007669"/>
    <property type="project" value="InterPro"/>
</dbReference>
<evidence type="ECO:0000256" key="7">
    <source>
        <dbReference type="RuleBase" id="RU363032"/>
    </source>
</evidence>
<dbReference type="PANTHER" id="PTHR43386:SF1">
    <property type="entry name" value="D,D-DIPEPTIDE TRANSPORT SYSTEM PERMEASE PROTEIN DDPC-RELATED"/>
    <property type="match status" value="1"/>
</dbReference>
<dbReference type="KEGG" id="ibu:IB211_01345"/>
<comment type="subcellular location">
    <subcellularLocation>
        <location evidence="1 7">Cell membrane</location>
        <topology evidence="1 7">Multi-pass membrane protein</topology>
    </subcellularLocation>
</comment>
<feature type="domain" description="ABC transmembrane type-1" evidence="8">
    <location>
        <begin position="106"/>
        <end position="294"/>
    </location>
</feature>
<evidence type="ECO:0000256" key="6">
    <source>
        <dbReference type="ARBA" id="ARBA00023136"/>
    </source>
</evidence>
<dbReference type="InterPro" id="IPR050366">
    <property type="entry name" value="BP-dependent_transpt_permease"/>
</dbReference>
<dbReference type="Gene3D" id="1.10.3720.10">
    <property type="entry name" value="MetI-like"/>
    <property type="match status" value="1"/>
</dbReference>
<protein>
    <submittedName>
        <fullName evidence="9">Dipeptide transport system permease protein DppC</fullName>
    </submittedName>
</protein>
<sequence length="307" mass="33926">MDESNKHGNPVRAAFQKLLQNKLATVCFVVLILEILLVALAPFIAPYGYEEQDPAHALAPGFWAQWTAVTDPEDPEYNARDQYVPGHILGTDQYGRDTLSRLLYGGRISLMVGFVSTAMGLVAGVICGLLAGYYKRLDNPIMRVMDLLFTFPGILLAMLIIAMLGVNTFNAMLAISIWSIPSFARMVRGKVLQVKEEDYIMATRSLGAQDSRIIFVHILKNCLPVIIVIATMRMATSIISISTLSYLGMGVTPPMPEWGGMIAIGKQYLWDRPSLIFIPGIAVMITVICFNILGDKLRDILDPSLRD</sequence>
<dbReference type="Proteomes" id="UP000064844">
    <property type="component" value="Chromosome"/>
</dbReference>
<proteinExistence type="inferred from homology"/>
<dbReference type="GO" id="GO:0005886">
    <property type="term" value="C:plasma membrane"/>
    <property type="evidence" value="ECO:0007669"/>
    <property type="project" value="UniProtKB-SubCell"/>
</dbReference>
<name>A0A0S2W2Y8_9FIRM</name>